<name>A0A368UMH1_9BACT</name>
<keyword evidence="2" id="KW-1185">Reference proteome</keyword>
<proteinExistence type="predicted"/>
<dbReference type="AlphaFoldDB" id="A0A368UMH1"/>
<dbReference type="Proteomes" id="UP000252733">
    <property type="component" value="Unassembled WGS sequence"/>
</dbReference>
<evidence type="ECO:0000313" key="1">
    <source>
        <dbReference type="EMBL" id="RCW24158.1"/>
    </source>
</evidence>
<reference evidence="1 2" key="1">
    <citation type="submission" date="2018-07" db="EMBL/GenBank/DDBJ databases">
        <title>Freshwater and sediment microbial communities from various areas in North America, analyzing microbe dynamics in response to fracking.</title>
        <authorList>
            <person name="Lamendella R."/>
        </authorList>
    </citation>
    <scope>NUCLEOTIDE SEQUENCE [LARGE SCALE GENOMIC DNA]</scope>
    <source>
        <strain evidence="1 2">160A</strain>
    </source>
</reference>
<evidence type="ECO:0000313" key="2">
    <source>
        <dbReference type="Proteomes" id="UP000252733"/>
    </source>
</evidence>
<dbReference type="EMBL" id="QPIZ01000046">
    <property type="protein sequence ID" value="RCW24158.1"/>
    <property type="molecule type" value="Genomic_DNA"/>
</dbReference>
<protein>
    <submittedName>
        <fullName evidence="1">Uncharacterized protein</fullName>
    </submittedName>
</protein>
<dbReference type="RefSeq" id="WP_114438159.1">
    <property type="nucleotide sequence ID" value="NZ_QPIZ01000046.1"/>
</dbReference>
<comment type="caution">
    <text evidence="1">The sequence shown here is derived from an EMBL/GenBank/DDBJ whole genome shotgun (WGS) entry which is preliminary data.</text>
</comment>
<accession>A0A368UMH1</accession>
<sequence>MFDEQSFKAYINITSNNGWIPLKIESDWQSYKEYQEFYIKKAEELGVENEYWRLYKALWAFGNRLSSGKLQELKKEPPFATGISKTFHGNDYPLMLSNTLGPKAKSFKWRITPSQDLVISRVFKGDNLKKTTLAKNEVDRIERFVRIKGDWVDLANNVEKLGNGTEKEGIGSFIYKQLGRNTVEAQLSSHIGAIFVNAGIWEYRKQRGLQFKSKGESWQIKLPKK</sequence>
<gene>
    <name evidence="1" type="ORF">DFO77_1463</name>
</gene>
<organism evidence="1 2">
    <name type="scientific">Marinilabilia salmonicolor</name>
    <dbReference type="NCBI Taxonomy" id="989"/>
    <lineage>
        <taxon>Bacteria</taxon>
        <taxon>Pseudomonadati</taxon>
        <taxon>Bacteroidota</taxon>
        <taxon>Bacteroidia</taxon>
        <taxon>Marinilabiliales</taxon>
        <taxon>Marinilabiliaceae</taxon>
        <taxon>Marinilabilia</taxon>
    </lineage>
</organism>